<evidence type="ECO:0000259" key="3">
    <source>
        <dbReference type="PROSITE" id="PS50113"/>
    </source>
</evidence>
<dbReference type="InterPro" id="IPR035965">
    <property type="entry name" value="PAS-like_dom_sf"/>
</dbReference>
<dbReference type="Pfam" id="PF08447">
    <property type="entry name" value="PAS_3"/>
    <property type="match status" value="1"/>
</dbReference>
<feature type="transmembrane region" description="Helical" evidence="1">
    <location>
        <begin position="89"/>
        <end position="107"/>
    </location>
</feature>
<dbReference type="PROSITE" id="PS50887">
    <property type="entry name" value="GGDEF"/>
    <property type="match status" value="1"/>
</dbReference>
<dbReference type="InterPro" id="IPR001610">
    <property type="entry name" value="PAC"/>
</dbReference>
<dbReference type="SMART" id="SM00086">
    <property type="entry name" value="PAC"/>
    <property type="match status" value="2"/>
</dbReference>
<evidence type="ECO:0000256" key="1">
    <source>
        <dbReference type="SAM" id="Phobius"/>
    </source>
</evidence>
<evidence type="ECO:0000313" key="6">
    <source>
        <dbReference type="EMBL" id="GHG59476.1"/>
    </source>
</evidence>
<feature type="domain" description="PAS" evidence="2">
    <location>
        <begin position="247"/>
        <end position="319"/>
    </location>
</feature>
<reference evidence="7" key="1">
    <citation type="journal article" date="2019" name="Int. J. Syst. Evol. Microbiol.">
        <title>The Global Catalogue of Microorganisms (GCM) 10K type strain sequencing project: providing services to taxonomists for standard genome sequencing and annotation.</title>
        <authorList>
            <consortium name="The Broad Institute Genomics Platform"/>
            <consortium name="The Broad Institute Genome Sequencing Center for Infectious Disease"/>
            <person name="Wu L."/>
            <person name="Ma J."/>
        </authorList>
    </citation>
    <scope>NUCLEOTIDE SEQUENCE [LARGE SCALE GENOMIC DNA]</scope>
    <source>
        <strain evidence="7">CGMCC 1.7003</strain>
    </source>
</reference>
<evidence type="ECO:0000259" key="2">
    <source>
        <dbReference type="PROSITE" id="PS50112"/>
    </source>
</evidence>
<evidence type="ECO:0008006" key="8">
    <source>
        <dbReference type="Google" id="ProtNLM"/>
    </source>
</evidence>
<dbReference type="SMART" id="SM00091">
    <property type="entry name" value="PAS"/>
    <property type="match status" value="2"/>
</dbReference>
<dbReference type="Gene3D" id="3.30.70.270">
    <property type="match status" value="1"/>
</dbReference>
<keyword evidence="1" id="KW-0812">Transmembrane</keyword>
<dbReference type="SMART" id="SM00052">
    <property type="entry name" value="EAL"/>
    <property type="match status" value="1"/>
</dbReference>
<dbReference type="PANTHER" id="PTHR44757">
    <property type="entry name" value="DIGUANYLATE CYCLASE DGCP"/>
    <property type="match status" value="1"/>
</dbReference>
<dbReference type="Gene3D" id="3.20.20.450">
    <property type="entry name" value="EAL domain"/>
    <property type="match status" value="1"/>
</dbReference>
<dbReference type="NCBIfam" id="TIGR00229">
    <property type="entry name" value="sensory_box"/>
    <property type="match status" value="2"/>
</dbReference>
<dbReference type="Gene3D" id="3.30.450.20">
    <property type="entry name" value="PAS domain"/>
    <property type="match status" value="2"/>
</dbReference>
<keyword evidence="1" id="KW-0472">Membrane</keyword>
<keyword evidence="7" id="KW-1185">Reference proteome</keyword>
<dbReference type="InterPro" id="IPR000160">
    <property type="entry name" value="GGDEF_dom"/>
</dbReference>
<dbReference type="Proteomes" id="UP000659697">
    <property type="component" value="Unassembled WGS sequence"/>
</dbReference>
<dbReference type="CDD" id="cd01948">
    <property type="entry name" value="EAL"/>
    <property type="match status" value="1"/>
</dbReference>
<dbReference type="EMBL" id="BNAO01000001">
    <property type="protein sequence ID" value="GHG59476.1"/>
    <property type="molecule type" value="Genomic_DNA"/>
</dbReference>
<feature type="transmembrane region" description="Helical" evidence="1">
    <location>
        <begin position="20"/>
        <end position="36"/>
    </location>
</feature>
<evidence type="ECO:0000259" key="5">
    <source>
        <dbReference type="PROSITE" id="PS50887"/>
    </source>
</evidence>
<dbReference type="Pfam" id="PF00990">
    <property type="entry name" value="GGDEF"/>
    <property type="match status" value="1"/>
</dbReference>
<evidence type="ECO:0000259" key="4">
    <source>
        <dbReference type="PROSITE" id="PS50883"/>
    </source>
</evidence>
<evidence type="ECO:0000313" key="7">
    <source>
        <dbReference type="Proteomes" id="UP000659697"/>
    </source>
</evidence>
<feature type="domain" description="PAC" evidence="3">
    <location>
        <begin position="194"/>
        <end position="246"/>
    </location>
</feature>
<dbReference type="InterPro" id="IPR000700">
    <property type="entry name" value="PAS-assoc_C"/>
</dbReference>
<organism evidence="6 7">
    <name type="scientific">Alishewanella longhuensis</name>
    <dbReference type="NCBI Taxonomy" id="1091037"/>
    <lineage>
        <taxon>Bacteria</taxon>
        <taxon>Pseudomonadati</taxon>
        <taxon>Pseudomonadota</taxon>
        <taxon>Gammaproteobacteria</taxon>
        <taxon>Alteromonadales</taxon>
        <taxon>Alteromonadaceae</taxon>
        <taxon>Alishewanella</taxon>
    </lineage>
</organism>
<dbReference type="SUPFAM" id="SSF55785">
    <property type="entry name" value="PYP-like sensor domain (PAS domain)"/>
    <property type="match status" value="2"/>
</dbReference>
<dbReference type="InterPro" id="IPR029787">
    <property type="entry name" value="Nucleotide_cyclase"/>
</dbReference>
<dbReference type="SUPFAM" id="SSF141868">
    <property type="entry name" value="EAL domain-like"/>
    <property type="match status" value="1"/>
</dbReference>
<dbReference type="Pfam" id="PF00989">
    <property type="entry name" value="PAS"/>
    <property type="match status" value="1"/>
</dbReference>
<dbReference type="InterPro" id="IPR052155">
    <property type="entry name" value="Biofilm_reg_signaling"/>
</dbReference>
<feature type="transmembrane region" description="Helical" evidence="1">
    <location>
        <begin position="48"/>
        <end position="69"/>
    </location>
</feature>
<dbReference type="PROSITE" id="PS50113">
    <property type="entry name" value="PAC"/>
    <property type="match status" value="1"/>
</dbReference>
<feature type="domain" description="GGDEF" evidence="5">
    <location>
        <begin position="406"/>
        <end position="540"/>
    </location>
</feature>
<sequence>MRADIGPFFYSCFKQFIKVRYAYAVSFFIFMEKHGISMSKPKLTFNKWHYYPLLGAAIYLLFGIIWISFSDSLLVALVTEPAALMRYQTYKGFAYIIITAIIAWFLLKQRYHFANSLADSEQLLDLTFEHAAAGMAYVATNGSFVQLNKEFCNILGYSAAELRQMSFQQITHPMDLSKDETLLQRTLAGELQRYSLEKRYLHKNGHVVWARLSVALLPKDHNSTARFLSVIQDISAVALAQQQLQESELRFRALLDKMPNISVQGYNETGTTLYWNKGSELIYGYSRQEALGNNLLDLIIPQRMHEGVKEAISLMASSGQPRAAEELTLQRKDGSPVTVYSSHAVIILPDKKPQIYCIDIDLTERKQQEAKLAFLAEYDPLTHLPNRHLFATKLEQALKVARREHLQLAVLILDLDNFKTINDSYGHNAGDLLLKRIAEKLQLCCGENETLARLGGDEFAILVEHLPHPEDAARFAMELLKSLQQPMVLQFDIEVTSSASIGISLFPQHTDKVEALLQGADAALYKAKADGRNTYSYYTDQLTAMARERLILEAKLRHALKHEQLECYYQAQINLTTNQIIGAELLIRWFDAERGYIAPDQFIPVAESCGLIQEIGQFVLKQACTQGQAWLKQGLPQIRLAVNVSTHQFSKGDLQQHVSRVLQQTGFPAQLLELEVTESALMEDKDRVIHTMQQLRAAGIRLAIDDFGTGYSSLAYLQQLPLDVLKVDRRFIDRITDNEDDRQISRAIIELGHTLRFEVLAEGVETAEQLALLKDMACDYYQGYYYSKPLPAEAFRQLLLAQSAMQQQQ</sequence>
<dbReference type="SUPFAM" id="SSF55073">
    <property type="entry name" value="Nucleotide cyclase"/>
    <property type="match status" value="1"/>
</dbReference>
<dbReference type="InterPro" id="IPR035919">
    <property type="entry name" value="EAL_sf"/>
</dbReference>
<dbReference type="CDD" id="cd01949">
    <property type="entry name" value="GGDEF"/>
    <property type="match status" value="1"/>
</dbReference>
<dbReference type="Pfam" id="PF00563">
    <property type="entry name" value="EAL"/>
    <property type="match status" value="1"/>
</dbReference>
<dbReference type="SMART" id="SM00267">
    <property type="entry name" value="GGDEF"/>
    <property type="match status" value="1"/>
</dbReference>
<gene>
    <name evidence="6" type="ORF">GCM10010919_02070</name>
</gene>
<proteinExistence type="predicted"/>
<dbReference type="PROSITE" id="PS50112">
    <property type="entry name" value="PAS"/>
    <property type="match status" value="2"/>
</dbReference>
<dbReference type="PROSITE" id="PS50883">
    <property type="entry name" value="EAL"/>
    <property type="match status" value="1"/>
</dbReference>
<name>A0ABQ3L1U9_9ALTE</name>
<dbReference type="InterPro" id="IPR043128">
    <property type="entry name" value="Rev_trsase/Diguanyl_cyclase"/>
</dbReference>
<feature type="domain" description="EAL" evidence="4">
    <location>
        <begin position="549"/>
        <end position="803"/>
    </location>
</feature>
<keyword evidence="1" id="KW-1133">Transmembrane helix</keyword>
<dbReference type="PANTHER" id="PTHR44757:SF2">
    <property type="entry name" value="BIOFILM ARCHITECTURE MAINTENANCE PROTEIN MBAA"/>
    <property type="match status" value="1"/>
</dbReference>
<dbReference type="InterPro" id="IPR013655">
    <property type="entry name" value="PAS_fold_3"/>
</dbReference>
<comment type="caution">
    <text evidence="6">The sequence shown here is derived from an EMBL/GenBank/DDBJ whole genome shotgun (WGS) entry which is preliminary data.</text>
</comment>
<protein>
    <recommendedName>
        <fullName evidence="8">GGDEF domain-containing protein</fullName>
    </recommendedName>
</protein>
<dbReference type="InterPro" id="IPR001633">
    <property type="entry name" value="EAL_dom"/>
</dbReference>
<dbReference type="CDD" id="cd00130">
    <property type="entry name" value="PAS"/>
    <property type="match status" value="2"/>
</dbReference>
<feature type="domain" description="PAS" evidence="2">
    <location>
        <begin position="120"/>
        <end position="190"/>
    </location>
</feature>
<dbReference type="InterPro" id="IPR013767">
    <property type="entry name" value="PAS_fold"/>
</dbReference>
<accession>A0ABQ3L1U9</accession>
<dbReference type="NCBIfam" id="TIGR00254">
    <property type="entry name" value="GGDEF"/>
    <property type="match status" value="1"/>
</dbReference>
<dbReference type="InterPro" id="IPR000014">
    <property type="entry name" value="PAS"/>
</dbReference>